<dbReference type="AlphaFoldDB" id="A0A3B6PQ99"/>
<dbReference type="PROSITE" id="PS50846">
    <property type="entry name" value="HMA_2"/>
    <property type="match status" value="1"/>
</dbReference>
<dbReference type="PANTHER" id="PTHR22814">
    <property type="entry name" value="COPPER TRANSPORT PROTEIN ATOX1-RELATED"/>
    <property type="match status" value="1"/>
</dbReference>
<dbReference type="Gramene" id="TraesSYM6B03G03527320.1">
    <property type="protein sequence ID" value="TraesSYM6B03G03527320.1"/>
    <property type="gene ID" value="TraesSYM6B03G03527320"/>
</dbReference>
<gene>
    <name evidence="3" type="primary">LOC123138200</name>
</gene>
<dbReference type="Gramene" id="TraesLDM6B03G03586960.1">
    <property type="protein sequence ID" value="TraesLDM6B03G03586960.1"/>
    <property type="gene ID" value="TraesLDM6B03G03586960"/>
</dbReference>
<name>A0A3B6PQ99_WHEAT</name>
<dbReference type="Proteomes" id="UP000019116">
    <property type="component" value="Chromosome 6B"/>
</dbReference>
<dbReference type="PANTHER" id="PTHR22814:SF145">
    <property type="entry name" value="COPPER ION BINDING PROTEIN"/>
    <property type="match status" value="1"/>
</dbReference>
<keyword evidence="4" id="KW-1185">Reference proteome</keyword>
<dbReference type="GeneID" id="123138200"/>
<dbReference type="EnsemblPlants" id="TraesCS6B02G332000.2">
    <property type="protein sequence ID" value="TraesCS6B02G332000.2"/>
    <property type="gene ID" value="TraesCS6B02G332000"/>
</dbReference>
<dbReference type="Pfam" id="PF00403">
    <property type="entry name" value="HMA"/>
    <property type="match status" value="1"/>
</dbReference>
<dbReference type="Gramene" id="TraesCS6B03G0940800.2">
    <property type="protein sequence ID" value="TraesCS6B03G0940800.2.CDS"/>
    <property type="gene ID" value="TraesCS6B03G0940800"/>
</dbReference>
<dbReference type="InterPro" id="IPR036163">
    <property type="entry name" value="HMA_dom_sf"/>
</dbReference>
<keyword evidence="1" id="KW-0479">Metal-binding</keyword>
<dbReference type="Gramene" id="TraesPARA_EIv1.0_2085100.2">
    <property type="protein sequence ID" value="TraesPARA_EIv1.0_2085100.2.CDS"/>
    <property type="gene ID" value="TraesPARA_EIv1.0_2085100"/>
</dbReference>
<dbReference type="RefSeq" id="XP_044414067.1">
    <property type="nucleotide sequence ID" value="XM_044558132.1"/>
</dbReference>
<evidence type="ECO:0000259" key="2">
    <source>
        <dbReference type="PROSITE" id="PS50846"/>
    </source>
</evidence>
<protein>
    <recommendedName>
        <fullName evidence="2">HMA domain-containing protein</fullName>
    </recommendedName>
</protein>
<dbReference type="Gene3D" id="3.30.70.100">
    <property type="match status" value="1"/>
</dbReference>
<reference evidence="3" key="1">
    <citation type="submission" date="2018-08" db="EMBL/GenBank/DDBJ databases">
        <authorList>
            <person name="Rossello M."/>
        </authorList>
    </citation>
    <scope>NUCLEOTIDE SEQUENCE [LARGE SCALE GENOMIC DNA]</scope>
    <source>
        <strain evidence="3">cv. Chinese Spring</strain>
    </source>
</reference>
<evidence type="ECO:0000256" key="1">
    <source>
        <dbReference type="ARBA" id="ARBA00022723"/>
    </source>
</evidence>
<dbReference type="InterPro" id="IPR006121">
    <property type="entry name" value="HMA_dom"/>
</dbReference>
<dbReference type="Gramene" id="TraesJUL6B03G03615520.1">
    <property type="protein sequence ID" value="TraesJUL6B03G03615520.1"/>
    <property type="gene ID" value="TraesJUL6B03G03615520"/>
</dbReference>
<evidence type="ECO:0000313" key="4">
    <source>
        <dbReference type="Proteomes" id="UP000019116"/>
    </source>
</evidence>
<organism evidence="3">
    <name type="scientific">Triticum aestivum</name>
    <name type="common">Wheat</name>
    <dbReference type="NCBI Taxonomy" id="4565"/>
    <lineage>
        <taxon>Eukaryota</taxon>
        <taxon>Viridiplantae</taxon>
        <taxon>Streptophyta</taxon>
        <taxon>Embryophyta</taxon>
        <taxon>Tracheophyta</taxon>
        <taxon>Spermatophyta</taxon>
        <taxon>Magnoliopsida</taxon>
        <taxon>Liliopsida</taxon>
        <taxon>Poales</taxon>
        <taxon>Poaceae</taxon>
        <taxon>BOP clade</taxon>
        <taxon>Pooideae</taxon>
        <taxon>Triticodae</taxon>
        <taxon>Triticeae</taxon>
        <taxon>Triticinae</taxon>
        <taxon>Triticum</taxon>
    </lineage>
</organism>
<dbReference type="Gramene" id="TraesCS6B02G332000.2">
    <property type="protein sequence ID" value="TraesCS6B02G332000.2"/>
    <property type="gene ID" value="TraesCS6B02G332000"/>
</dbReference>
<dbReference type="OrthoDB" id="666972at2759"/>
<dbReference type="CDD" id="cd00371">
    <property type="entry name" value="HMA"/>
    <property type="match status" value="1"/>
</dbReference>
<reference evidence="3" key="2">
    <citation type="submission" date="2018-10" db="UniProtKB">
        <authorList>
            <consortium name="EnsemblPlants"/>
        </authorList>
    </citation>
    <scope>IDENTIFICATION</scope>
</reference>
<dbReference type="SMR" id="A0A3B6PQ99"/>
<dbReference type="SUPFAM" id="SSF55008">
    <property type="entry name" value="HMA, heavy metal-associated domain"/>
    <property type="match status" value="1"/>
</dbReference>
<sequence>MGGGIKQLVASLLGAVGGGQRCAKESTQPQPQTVELRVRMDCERCERQVKKALAGIRVAGVERVEVNRKQQRVTVTGVVDPHKVLRRAQSTGKKAELWPRNHHHPGYDDHSAAVTARYGAIGAAQANDRWAPSPYRQNADAVGAEQITSLFSDENPNACSVM</sequence>
<accession>A0A3B6PQ99</accession>
<dbReference type="GO" id="GO:0046872">
    <property type="term" value="F:metal ion binding"/>
    <property type="evidence" value="ECO:0007669"/>
    <property type="project" value="UniProtKB-KW"/>
</dbReference>
<evidence type="ECO:0000313" key="3">
    <source>
        <dbReference type="EnsemblPlants" id="TraesCS6B02G332000.2"/>
    </source>
</evidence>
<feature type="domain" description="HMA" evidence="2">
    <location>
        <begin position="31"/>
        <end position="96"/>
    </location>
</feature>
<dbReference type="STRING" id="4565.A0A3B6PQ99"/>
<proteinExistence type="predicted"/>
<dbReference type="Gramene" id="TraesRN6B0100924200.2">
    <property type="protein sequence ID" value="TraesRN6B0100924200.2"/>
    <property type="gene ID" value="TraesRN6B0100924200"/>
</dbReference>